<evidence type="ECO:0000256" key="3">
    <source>
        <dbReference type="ARBA" id="ARBA00004496"/>
    </source>
</evidence>
<feature type="binding site" evidence="16">
    <location>
        <begin position="7"/>
        <end position="14"/>
    </location>
    <ligand>
        <name>ATP</name>
        <dbReference type="ChEBI" id="CHEBI:30616"/>
    </ligand>
</feature>
<evidence type="ECO:0000256" key="4">
    <source>
        <dbReference type="ARBA" id="ARBA00005225"/>
    </source>
</evidence>
<protein>
    <recommendedName>
        <fullName evidence="15 16">Type III pantothenate kinase</fullName>
        <ecNumber evidence="6 16">2.7.1.33</ecNumber>
    </recommendedName>
    <alternativeName>
        <fullName evidence="16">PanK-III</fullName>
    </alternativeName>
    <alternativeName>
        <fullName evidence="16">Pantothenic acid kinase</fullName>
    </alternativeName>
</protein>
<feature type="binding site" evidence="16">
    <location>
        <position position="95"/>
    </location>
    <ligand>
        <name>substrate</name>
    </ligand>
</feature>
<evidence type="ECO:0000256" key="12">
    <source>
        <dbReference type="ARBA" id="ARBA00022958"/>
    </source>
</evidence>
<gene>
    <name evidence="16" type="primary">coaX</name>
    <name evidence="17" type="ORF">SAMN05444584_0184</name>
</gene>
<comment type="caution">
    <text evidence="16">Lacks conserved residue(s) required for the propagation of feature annotation.</text>
</comment>
<comment type="subunit">
    <text evidence="5 16">Homodimer.</text>
</comment>
<comment type="similarity">
    <text evidence="14 16">Belongs to the type III pantothenate kinase family.</text>
</comment>
<dbReference type="EMBL" id="FZLN01000001">
    <property type="protein sequence ID" value="SNQ28270.1"/>
    <property type="molecule type" value="Genomic_DNA"/>
</dbReference>
<keyword evidence="10 16" id="KW-0418">Kinase</keyword>
<evidence type="ECO:0000256" key="1">
    <source>
        <dbReference type="ARBA" id="ARBA00001206"/>
    </source>
</evidence>
<accession>A0A217EDJ4</accession>
<keyword evidence="8 16" id="KW-0808">Transferase</keyword>
<feature type="binding site" evidence="16">
    <location>
        <position position="126"/>
    </location>
    <ligand>
        <name>ATP</name>
        <dbReference type="ChEBI" id="CHEBI:30616"/>
    </ligand>
</feature>
<dbReference type="Pfam" id="PF03309">
    <property type="entry name" value="Pan_kinase"/>
    <property type="match status" value="1"/>
</dbReference>
<dbReference type="CDD" id="cd24015">
    <property type="entry name" value="ASKHA_NBD_PanK-III"/>
    <property type="match status" value="1"/>
</dbReference>
<dbReference type="Proteomes" id="UP000243463">
    <property type="component" value="Unassembled WGS sequence"/>
</dbReference>
<comment type="subcellular location">
    <subcellularLocation>
        <location evidence="3 16">Cytoplasm</location>
    </subcellularLocation>
</comment>
<dbReference type="OrthoDB" id="9781305at2"/>
<evidence type="ECO:0000256" key="15">
    <source>
        <dbReference type="ARBA" id="ARBA00040883"/>
    </source>
</evidence>
<evidence type="ECO:0000256" key="16">
    <source>
        <dbReference type="HAMAP-Rule" id="MF_01274"/>
    </source>
</evidence>
<dbReference type="GO" id="GO:0005737">
    <property type="term" value="C:cytoplasm"/>
    <property type="evidence" value="ECO:0007669"/>
    <property type="project" value="UniProtKB-SubCell"/>
</dbReference>
<evidence type="ECO:0000313" key="17">
    <source>
        <dbReference type="EMBL" id="SNQ28270.1"/>
    </source>
</evidence>
<dbReference type="UniPathway" id="UPA00241">
    <property type="reaction ID" value="UER00352"/>
</dbReference>
<evidence type="ECO:0000256" key="7">
    <source>
        <dbReference type="ARBA" id="ARBA00022490"/>
    </source>
</evidence>
<dbReference type="SUPFAM" id="SSF53067">
    <property type="entry name" value="Actin-like ATPase domain"/>
    <property type="match status" value="2"/>
</dbReference>
<dbReference type="Gene3D" id="3.30.420.40">
    <property type="match status" value="2"/>
</dbReference>
<dbReference type="GO" id="GO:0005524">
    <property type="term" value="F:ATP binding"/>
    <property type="evidence" value="ECO:0007669"/>
    <property type="project" value="UniProtKB-UniRule"/>
</dbReference>
<dbReference type="GO" id="GO:0015937">
    <property type="term" value="P:coenzyme A biosynthetic process"/>
    <property type="evidence" value="ECO:0007669"/>
    <property type="project" value="UniProtKB-UniRule"/>
</dbReference>
<evidence type="ECO:0000256" key="10">
    <source>
        <dbReference type="ARBA" id="ARBA00022777"/>
    </source>
</evidence>
<sequence>MRNLWLDIGNTRLKYWITDGTTTVDHFAELHLQSPSDLLLGLLQYLKAQQLDCIGISSVLDQRNNKRIALTLQNLNCPIHFAKVQKTYANFQCGYDDITQLGIDRWLQMLATAQPEQAFCVVGCGTALTIDLIDNMQHLGGYIIPNLYLQRDSLIQNTKGIKIPNSAFEKLSPGHNTIDCVHHGILLGLVSSIEKIMQQRPHQQLILTGGDAPIFAEHLQLYQPKVVQDLLLEGLKCYLKYQTD</sequence>
<feature type="binding site" evidence="16">
    <location>
        <position position="177"/>
    </location>
    <ligand>
        <name>substrate</name>
    </ligand>
</feature>
<reference evidence="18" key="1">
    <citation type="submission" date="2017-06" db="EMBL/GenBank/DDBJ databases">
        <authorList>
            <person name="Varghese N."/>
            <person name="Submissions S."/>
        </authorList>
    </citation>
    <scope>NUCLEOTIDE SEQUENCE [LARGE SCALE GENOMIC DNA]</scope>
    <source>
        <strain evidence="18">ANC 5114</strain>
    </source>
</reference>
<organism evidence="17 18">
    <name type="scientific">Acinetobacter apis</name>
    <dbReference type="NCBI Taxonomy" id="1229165"/>
    <lineage>
        <taxon>Bacteria</taxon>
        <taxon>Pseudomonadati</taxon>
        <taxon>Pseudomonadota</taxon>
        <taxon>Gammaproteobacteria</taxon>
        <taxon>Moraxellales</taxon>
        <taxon>Moraxellaceae</taxon>
        <taxon>Acinetobacter</taxon>
    </lineage>
</organism>
<feature type="active site" description="Proton acceptor" evidence="16">
    <location>
        <position position="104"/>
    </location>
</feature>
<dbReference type="PANTHER" id="PTHR34265">
    <property type="entry name" value="TYPE III PANTOTHENATE KINASE"/>
    <property type="match status" value="1"/>
</dbReference>
<feature type="binding site" evidence="16">
    <location>
        <begin position="102"/>
        <end position="105"/>
    </location>
    <ligand>
        <name>substrate</name>
    </ligand>
</feature>
<keyword evidence="11 16" id="KW-0067">ATP-binding</keyword>
<comment type="cofactor">
    <cofactor evidence="16">
        <name>NH4(+)</name>
        <dbReference type="ChEBI" id="CHEBI:28938"/>
    </cofactor>
    <cofactor evidence="16">
        <name>K(+)</name>
        <dbReference type="ChEBI" id="CHEBI:29103"/>
    </cofactor>
    <text evidence="16">A monovalent cation. Ammonium or potassium.</text>
</comment>
<evidence type="ECO:0000256" key="14">
    <source>
        <dbReference type="ARBA" id="ARBA00038036"/>
    </source>
</evidence>
<proteinExistence type="inferred from homology"/>
<dbReference type="AlphaFoldDB" id="A0A217EDJ4"/>
<keyword evidence="13 16" id="KW-0173">Coenzyme A biosynthesis</keyword>
<dbReference type="EC" id="2.7.1.33" evidence="6 16"/>
<comment type="catalytic activity">
    <reaction evidence="1 16">
        <text>(R)-pantothenate + ATP = (R)-4'-phosphopantothenate + ADP + H(+)</text>
        <dbReference type="Rhea" id="RHEA:16373"/>
        <dbReference type="ChEBI" id="CHEBI:10986"/>
        <dbReference type="ChEBI" id="CHEBI:15378"/>
        <dbReference type="ChEBI" id="CHEBI:29032"/>
        <dbReference type="ChEBI" id="CHEBI:30616"/>
        <dbReference type="ChEBI" id="CHEBI:456216"/>
        <dbReference type="EC" id="2.7.1.33"/>
    </reaction>
</comment>
<evidence type="ECO:0000256" key="9">
    <source>
        <dbReference type="ARBA" id="ARBA00022741"/>
    </source>
</evidence>
<comment type="cofactor">
    <cofactor evidence="2">
        <name>K(+)</name>
        <dbReference type="ChEBI" id="CHEBI:29103"/>
    </cofactor>
</comment>
<evidence type="ECO:0000256" key="13">
    <source>
        <dbReference type="ARBA" id="ARBA00022993"/>
    </source>
</evidence>
<evidence type="ECO:0000256" key="11">
    <source>
        <dbReference type="ARBA" id="ARBA00022840"/>
    </source>
</evidence>
<dbReference type="RefSeq" id="WP_088822274.1">
    <property type="nucleotide sequence ID" value="NZ_FZLN01000001.1"/>
</dbReference>
<evidence type="ECO:0000256" key="8">
    <source>
        <dbReference type="ARBA" id="ARBA00022679"/>
    </source>
</evidence>
<dbReference type="NCBIfam" id="TIGR00671">
    <property type="entry name" value="baf"/>
    <property type="match status" value="1"/>
</dbReference>
<comment type="function">
    <text evidence="16">Catalyzes the phosphorylation of pantothenate (Pan), the first step in CoA biosynthesis.</text>
</comment>
<keyword evidence="9 16" id="KW-0547">Nucleotide-binding</keyword>
<dbReference type="InterPro" id="IPR004619">
    <property type="entry name" value="Type_III_PanK"/>
</dbReference>
<evidence type="ECO:0000256" key="6">
    <source>
        <dbReference type="ARBA" id="ARBA00012102"/>
    </source>
</evidence>
<comment type="pathway">
    <text evidence="4 16">Cofactor biosynthesis; coenzyme A biosynthesis; CoA from (R)-pantothenate: step 1/5.</text>
</comment>
<evidence type="ECO:0000313" key="18">
    <source>
        <dbReference type="Proteomes" id="UP000243463"/>
    </source>
</evidence>
<dbReference type="InterPro" id="IPR043129">
    <property type="entry name" value="ATPase_NBD"/>
</dbReference>
<keyword evidence="12 16" id="KW-0630">Potassium</keyword>
<evidence type="ECO:0000256" key="5">
    <source>
        <dbReference type="ARBA" id="ARBA00011738"/>
    </source>
</evidence>
<keyword evidence="18" id="KW-1185">Reference proteome</keyword>
<dbReference type="GO" id="GO:0004594">
    <property type="term" value="F:pantothenate kinase activity"/>
    <property type="evidence" value="ECO:0007669"/>
    <property type="project" value="UniProtKB-UniRule"/>
</dbReference>
<evidence type="ECO:0000256" key="2">
    <source>
        <dbReference type="ARBA" id="ARBA00001958"/>
    </source>
</evidence>
<keyword evidence="7 16" id="KW-0963">Cytoplasm</keyword>
<dbReference type="HAMAP" id="MF_01274">
    <property type="entry name" value="Pantothen_kinase_3"/>
    <property type="match status" value="1"/>
</dbReference>
<dbReference type="PANTHER" id="PTHR34265:SF1">
    <property type="entry name" value="TYPE III PANTOTHENATE KINASE"/>
    <property type="match status" value="1"/>
</dbReference>
<name>A0A217EDJ4_9GAMM</name>